<dbReference type="Proteomes" id="UP001056384">
    <property type="component" value="Chromosome 1"/>
</dbReference>
<evidence type="ECO:0000256" key="4">
    <source>
        <dbReference type="SAM" id="MobiDB-lite"/>
    </source>
</evidence>
<dbReference type="AlphaFoldDB" id="A0A9Q9AKX3"/>
<dbReference type="GO" id="GO:0000136">
    <property type="term" value="C:mannan polymerase complex"/>
    <property type="evidence" value="ECO:0007669"/>
    <property type="project" value="TreeGrafter"/>
</dbReference>
<evidence type="ECO:0000256" key="2">
    <source>
        <dbReference type="ARBA" id="ARBA00022676"/>
    </source>
</evidence>
<dbReference type="GO" id="GO:0006487">
    <property type="term" value="P:protein N-linked glycosylation"/>
    <property type="evidence" value="ECO:0007669"/>
    <property type="project" value="TreeGrafter"/>
</dbReference>
<evidence type="ECO:0000313" key="6">
    <source>
        <dbReference type="EMBL" id="USW46706.1"/>
    </source>
</evidence>
<proteinExistence type="inferred from homology"/>
<evidence type="ECO:0000256" key="1">
    <source>
        <dbReference type="ARBA" id="ARBA00005664"/>
    </source>
</evidence>
<organism evidence="6 7">
    <name type="scientific">Septoria linicola</name>
    <dbReference type="NCBI Taxonomy" id="215465"/>
    <lineage>
        <taxon>Eukaryota</taxon>
        <taxon>Fungi</taxon>
        <taxon>Dikarya</taxon>
        <taxon>Ascomycota</taxon>
        <taxon>Pezizomycotina</taxon>
        <taxon>Dothideomycetes</taxon>
        <taxon>Dothideomycetidae</taxon>
        <taxon>Mycosphaerellales</taxon>
        <taxon>Mycosphaerellaceae</taxon>
        <taxon>Septoria</taxon>
    </lineage>
</organism>
<gene>
    <name evidence="6" type="ORF">Slin15195_G000250</name>
</gene>
<keyword evidence="5" id="KW-0812">Transmembrane</keyword>
<dbReference type="Gene3D" id="3.90.550.10">
    <property type="entry name" value="Spore Coat Polysaccharide Biosynthesis Protein SpsA, Chain A"/>
    <property type="match status" value="1"/>
</dbReference>
<keyword evidence="5" id="KW-1133">Transmembrane helix</keyword>
<comment type="similarity">
    <text evidence="1">Belongs to the glycosyltransferase 34 family.</text>
</comment>
<dbReference type="Pfam" id="PF05637">
    <property type="entry name" value="Glyco_transf_34"/>
    <property type="match status" value="1"/>
</dbReference>
<protein>
    <submittedName>
        <fullName evidence="6">Glycosyltransferase 34, nucleotide-diphospho-sugar transferase</fullName>
    </submittedName>
</protein>
<dbReference type="EMBL" id="CP099418">
    <property type="protein sequence ID" value="USW46706.1"/>
    <property type="molecule type" value="Genomic_DNA"/>
</dbReference>
<evidence type="ECO:0000256" key="3">
    <source>
        <dbReference type="ARBA" id="ARBA00022679"/>
    </source>
</evidence>
<keyword evidence="2" id="KW-0328">Glycosyltransferase</keyword>
<dbReference type="FunFam" id="3.90.550.10:FF:000149">
    <property type="entry name" value="Alpha-1,6-mannosyltransferase subunit"/>
    <property type="match status" value="1"/>
</dbReference>
<keyword evidence="7" id="KW-1185">Reference proteome</keyword>
<dbReference type="GO" id="GO:0000009">
    <property type="term" value="F:alpha-1,6-mannosyltransferase activity"/>
    <property type="evidence" value="ECO:0007669"/>
    <property type="project" value="TreeGrafter"/>
</dbReference>
<dbReference type="PANTHER" id="PTHR31306">
    <property type="entry name" value="ALPHA-1,6-MANNOSYLTRANSFERASE MNN11-RELATED"/>
    <property type="match status" value="1"/>
</dbReference>
<dbReference type="InterPro" id="IPR029044">
    <property type="entry name" value="Nucleotide-diphossugar_trans"/>
</dbReference>
<sequence length="323" mass="37076">MQQFPYPRKSSAPHVYTSTRPSAYQQRRLLKRYAPPFAGFLGLIWLLTYLFGSRNTTTTHIPPGTPPVIIVTPLSPKLSESHKESIKENRRTYAARHGYSTFFPNTTDYDLLPKTPESWSLIPSLRHTMTTNPHTPWLWHLSSESLIMNPRPSLETQLLSPTTLQSLLIKDHPVVPPDSVIHTLSHLSTSSINLIISQDDSGLGQSSFLLRTGDWAKFFLDAWFDPLFRSYNFQKAEGHALEHIVQWHGTILSKLGLVPQRVMNSYSESSGEKREDGLYQEGDFVATFHNCSRDLHRSCEKEMASSMTRWKELRDAEQKRRKR</sequence>
<keyword evidence="3" id="KW-0808">Transferase</keyword>
<dbReference type="PANTHER" id="PTHR31306:SF10">
    <property type="entry name" value="ALPHA-1,6-MANNOSYLTRANSFERASE MNN11-RELATED"/>
    <property type="match status" value="1"/>
</dbReference>
<evidence type="ECO:0000256" key="5">
    <source>
        <dbReference type="SAM" id="Phobius"/>
    </source>
</evidence>
<dbReference type="InterPro" id="IPR008630">
    <property type="entry name" value="Glyco_trans_34"/>
</dbReference>
<keyword evidence="5" id="KW-0472">Membrane</keyword>
<accession>A0A9Q9AKX3</accession>
<name>A0A9Q9AKX3_9PEZI</name>
<feature type="transmembrane region" description="Helical" evidence="5">
    <location>
        <begin position="33"/>
        <end position="52"/>
    </location>
</feature>
<reference evidence="6" key="1">
    <citation type="submission" date="2022-06" db="EMBL/GenBank/DDBJ databases">
        <title>Complete genome sequences of two strains of the flax pathogen Septoria linicola.</title>
        <authorList>
            <person name="Lapalu N."/>
            <person name="Simon A."/>
            <person name="Demenou B."/>
            <person name="Paumier D."/>
            <person name="Guillot M.-P."/>
            <person name="Gout L."/>
            <person name="Valade R."/>
        </authorList>
    </citation>
    <scope>NUCLEOTIDE SEQUENCE</scope>
    <source>
        <strain evidence="6">SE15195</strain>
    </source>
</reference>
<feature type="region of interest" description="Disordered" evidence="4">
    <location>
        <begin position="303"/>
        <end position="323"/>
    </location>
</feature>
<evidence type="ECO:0000313" key="7">
    <source>
        <dbReference type="Proteomes" id="UP001056384"/>
    </source>
</evidence>